<reference evidence="2" key="1">
    <citation type="submission" date="2021-07" db="EMBL/GenBank/DDBJ databases">
        <title>Prevalence and characterization of methicillin-resistant Macrococcus spp. in food producing animals and meat in Switzerland in 2019.</title>
        <authorList>
            <person name="Keller J.E."/>
            <person name="Schwendener S."/>
            <person name="Neuenschwander J."/>
            <person name="Overesch G."/>
            <person name="Perreten V."/>
        </authorList>
    </citation>
    <scope>NUCLEOTIDE SEQUENCE</scope>
    <source>
        <strain evidence="2">19Msa1099</strain>
    </source>
</reference>
<dbReference type="AlphaFoldDB" id="A0AAT9P4W6"/>
<dbReference type="Pfam" id="PF05257">
    <property type="entry name" value="CHAP"/>
    <property type="match status" value="1"/>
</dbReference>
<sequence length="249" mass="28515">MAKTYNQMRERLNWYVGRKIDFDGYYGMQCMDLAVDFVYWATGIRMWGDAKDAPNNAFNGKATVYRNTPDFQQEVGDVAVFTRGRFDNRYGHIGIVYDKGNLNGCTILEQNWDGMANTGAALRWDDCSGIGYFIRINFDGTCIKQTAAVTVNQTSVNSAPLLKVGSIPPKNLKWSTGAYYMATIDDLGATSARRTGPAGKYKFHLNNYSYGAGEQVYVFESIDGWCRIYWNNHNEWIWHERLRVREIYK</sequence>
<dbReference type="EMBL" id="CP079955">
    <property type="protein sequence ID" value="QYA32240.1"/>
    <property type="molecule type" value="Genomic_DNA"/>
</dbReference>
<evidence type="ECO:0000259" key="1">
    <source>
        <dbReference type="PROSITE" id="PS50911"/>
    </source>
</evidence>
<dbReference type="PROSITE" id="PS50911">
    <property type="entry name" value="CHAP"/>
    <property type="match status" value="1"/>
</dbReference>
<dbReference type="Pfam" id="PF24246">
    <property type="entry name" value="SH3b_T"/>
    <property type="match status" value="1"/>
</dbReference>
<dbReference type="InterPro" id="IPR007921">
    <property type="entry name" value="CHAP_dom"/>
</dbReference>
<dbReference type="InterPro" id="IPR057505">
    <property type="entry name" value="SH3b_T_C"/>
</dbReference>
<organism evidence="2">
    <name type="scientific">Macrococcus psychrotolerans</name>
    <dbReference type="NCBI Taxonomy" id="3039389"/>
    <lineage>
        <taxon>Bacteria</taxon>
        <taxon>Bacillati</taxon>
        <taxon>Bacillota</taxon>
        <taxon>Bacilli</taxon>
        <taxon>Bacillales</taxon>
        <taxon>Staphylococcaceae</taxon>
        <taxon>Macrococcus</taxon>
    </lineage>
</organism>
<name>A0AAT9P4W6_9STAP</name>
<evidence type="ECO:0000313" key="2">
    <source>
        <dbReference type="EMBL" id="QYA32240.1"/>
    </source>
</evidence>
<protein>
    <submittedName>
        <fullName evidence="2">CHAP domain-containing protein</fullName>
    </submittedName>
</protein>
<feature type="domain" description="Peptidase C51" evidence="1">
    <location>
        <begin position="5"/>
        <end position="135"/>
    </location>
</feature>
<accession>A0AAT9P4W6</accession>
<proteinExistence type="predicted"/>
<gene>
    <name evidence="2" type="ORF">KYI10_07550</name>
</gene>